<keyword evidence="6" id="KW-1185">Reference proteome</keyword>
<dbReference type="AlphaFoldDB" id="A0A7M5V3D5"/>
<evidence type="ECO:0000256" key="1">
    <source>
        <dbReference type="PROSITE-ProRule" id="PRU01005"/>
    </source>
</evidence>
<keyword evidence="3" id="KW-0732">Signal</keyword>
<dbReference type="OrthoDB" id="5867083at2759"/>
<feature type="region of interest" description="Disordered" evidence="2">
    <location>
        <begin position="72"/>
        <end position="128"/>
    </location>
</feature>
<sequence>MANMQFVLIFLVTCVTMCWSLSDGDLDKIKKLVDKELITREAELLKTQGQKLQKKETEEEPAPVKTNIKIHPDQANEPYHPLGPKATPKPLTVAPKATQKSISKAERKTQKPTTTTTATTTTTEHPDTNLQHSIDNCIDIYDSHKCRTLIKDGMSCEKDDMEILCERSCGFCGQLGFPVDCMKTKFGCCDDALTPKTDPWGDNCPVCKDNVPALCEPHVRDCNEIGMVGNWMRTNCKKTCDVCKVQPKGNGKGKYRPPCKDDDTMGQFCEGWKDSGLCRALPNLMDEHCRKTCGRCDAMPASGISNGFNYQNLKKST</sequence>
<comment type="caution">
    <text evidence="1">Lacks conserved residue(s) required for the propagation of feature annotation.</text>
</comment>
<feature type="signal peptide" evidence="3">
    <location>
        <begin position="1"/>
        <end position="20"/>
    </location>
</feature>
<proteinExistence type="predicted"/>
<dbReference type="Proteomes" id="UP000594262">
    <property type="component" value="Unplaced"/>
</dbReference>
<dbReference type="RefSeq" id="XP_066930225.1">
    <property type="nucleotide sequence ID" value="XM_067074124.1"/>
</dbReference>
<evidence type="ECO:0000259" key="4">
    <source>
        <dbReference type="PROSITE" id="PS51670"/>
    </source>
</evidence>
<organism evidence="5 6">
    <name type="scientific">Clytia hemisphaerica</name>
    <dbReference type="NCBI Taxonomy" id="252671"/>
    <lineage>
        <taxon>Eukaryota</taxon>
        <taxon>Metazoa</taxon>
        <taxon>Cnidaria</taxon>
        <taxon>Hydrozoa</taxon>
        <taxon>Hydroidolina</taxon>
        <taxon>Leptothecata</taxon>
        <taxon>Obeliida</taxon>
        <taxon>Clytiidae</taxon>
        <taxon>Clytia</taxon>
    </lineage>
</organism>
<accession>A0A7M5V3D5</accession>
<dbReference type="PROSITE" id="PS51670">
    <property type="entry name" value="SHKT"/>
    <property type="match status" value="3"/>
</dbReference>
<dbReference type="EnsemblMetazoa" id="CLYHEMT002872.1">
    <property type="protein sequence ID" value="CLYHEMP002872.1"/>
    <property type="gene ID" value="CLYHEMG002872"/>
</dbReference>
<dbReference type="SMART" id="SM00254">
    <property type="entry name" value="ShKT"/>
    <property type="match status" value="3"/>
</dbReference>
<reference evidence="5" key="1">
    <citation type="submission" date="2021-01" db="UniProtKB">
        <authorList>
            <consortium name="EnsemblMetazoa"/>
        </authorList>
    </citation>
    <scope>IDENTIFICATION</scope>
</reference>
<feature type="chain" id="PRO_5029716587" description="ShKT domain-containing protein" evidence="3">
    <location>
        <begin position="21"/>
        <end position="317"/>
    </location>
</feature>
<dbReference type="GeneID" id="136817804"/>
<feature type="compositionally biased region" description="Low complexity" evidence="2">
    <location>
        <begin position="113"/>
        <end position="123"/>
    </location>
</feature>
<feature type="disulfide bond" evidence="1">
    <location>
        <begin position="156"/>
        <end position="169"/>
    </location>
</feature>
<dbReference type="Pfam" id="PF01549">
    <property type="entry name" value="ShK"/>
    <property type="match status" value="3"/>
</dbReference>
<dbReference type="InterPro" id="IPR003582">
    <property type="entry name" value="ShKT_dom"/>
</dbReference>
<evidence type="ECO:0000313" key="5">
    <source>
        <dbReference type="EnsemblMetazoa" id="CLYHEMP002872.1"/>
    </source>
</evidence>
<evidence type="ECO:0000256" key="3">
    <source>
        <dbReference type="SAM" id="SignalP"/>
    </source>
</evidence>
<evidence type="ECO:0000313" key="6">
    <source>
        <dbReference type="Proteomes" id="UP000594262"/>
    </source>
</evidence>
<evidence type="ECO:0000256" key="2">
    <source>
        <dbReference type="SAM" id="MobiDB-lite"/>
    </source>
</evidence>
<name>A0A7M5V3D5_9CNID</name>
<feature type="domain" description="ShKT" evidence="4">
    <location>
        <begin position="207"/>
        <end position="243"/>
    </location>
</feature>
<protein>
    <recommendedName>
        <fullName evidence="4">ShKT domain-containing protein</fullName>
    </recommendedName>
</protein>
<keyword evidence="1" id="KW-1015">Disulfide bond</keyword>
<feature type="domain" description="ShKT" evidence="4">
    <location>
        <begin position="137"/>
        <end position="172"/>
    </location>
</feature>
<dbReference type="Gene3D" id="1.10.10.1940">
    <property type="match status" value="1"/>
</dbReference>
<feature type="domain" description="ShKT" evidence="4">
    <location>
        <begin position="259"/>
        <end position="296"/>
    </location>
</feature>